<accession>A0A7R6PZ39</accession>
<gene>
    <name evidence="9" type="primary">manX</name>
    <name evidence="9" type="ORF">TTHT_0739</name>
</gene>
<dbReference type="CDD" id="cd00006">
    <property type="entry name" value="PTS_IIA_man"/>
    <property type="match status" value="1"/>
</dbReference>
<sequence length="140" mass="15491">MIGIIVVTHGNLADVLIQTCFKIIGKREKISSHSIQWEDEADIALKTIEKKVKKLDDGDGVLALTDMFGGTPTNLMISLSNKYNLEIVTGVNLPMLIKAATMQSKEIDLAEFASKIKSQGQRNIYRVAEILSMKKGNRND</sequence>
<evidence type="ECO:0000256" key="2">
    <source>
        <dbReference type="ARBA" id="ARBA00022448"/>
    </source>
</evidence>
<dbReference type="InterPro" id="IPR033887">
    <property type="entry name" value="PTS_IIA_man"/>
</dbReference>
<evidence type="ECO:0000256" key="5">
    <source>
        <dbReference type="ARBA" id="ARBA00022679"/>
    </source>
</evidence>
<evidence type="ECO:0000256" key="7">
    <source>
        <dbReference type="ARBA" id="ARBA00022777"/>
    </source>
</evidence>
<evidence type="ECO:0000259" key="8">
    <source>
        <dbReference type="PROSITE" id="PS51096"/>
    </source>
</evidence>
<dbReference type="InterPro" id="IPR036662">
    <property type="entry name" value="PTS_EIIA_man-typ_sf"/>
</dbReference>
<dbReference type="RefSeq" id="WP_201328653.1">
    <property type="nucleotide sequence ID" value="NZ_AP017470.1"/>
</dbReference>
<dbReference type="Pfam" id="PF03610">
    <property type="entry name" value="EIIA-man"/>
    <property type="match status" value="1"/>
</dbReference>
<evidence type="ECO:0000256" key="1">
    <source>
        <dbReference type="ARBA" id="ARBA00004496"/>
    </source>
</evidence>
<dbReference type="InterPro" id="IPR051471">
    <property type="entry name" value="Bacterial_PTS_sugar_comp"/>
</dbReference>
<dbReference type="EMBL" id="AP017470">
    <property type="protein sequence ID" value="BBB32308.1"/>
    <property type="molecule type" value="Genomic_DNA"/>
</dbReference>
<proteinExistence type="predicted"/>
<reference evidence="9 10" key="1">
    <citation type="journal article" date="2012" name="Extremophiles">
        <title>Thermotomaculum hydrothermale gen. nov., sp. nov., a novel heterotrophic thermophile within the phylum Acidobacteria from a deep-sea hydrothermal vent chimney in the Southern Okinawa Trough.</title>
        <authorList>
            <person name="Izumi H."/>
            <person name="Nunoura T."/>
            <person name="Miyazaki M."/>
            <person name="Mino S."/>
            <person name="Toki T."/>
            <person name="Takai K."/>
            <person name="Sako Y."/>
            <person name="Sawabe T."/>
            <person name="Nakagawa S."/>
        </authorList>
    </citation>
    <scope>NUCLEOTIDE SEQUENCE [LARGE SCALE GENOMIC DNA]</scope>
    <source>
        <strain evidence="9 10">AC55</strain>
    </source>
</reference>
<keyword evidence="3" id="KW-0963">Cytoplasm</keyword>
<dbReference type="SUPFAM" id="SSF53062">
    <property type="entry name" value="PTS system fructose IIA component-like"/>
    <property type="match status" value="1"/>
</dbReference>
<dbReference type="InterPro" id="IPR004701">
    <property type="entry name" value="PTS_EIIA_man-typ"/>
</dbReference>
<evidence type="ECO:0000313" key="9">
    <source>
        <dbReference type="EMBL" id="BBB32308.1"/>
    </source>
</evidence>
<keyword evidence="4" id="KW-0762">Sugar transport</keyword>
<comment type="subcellular location">
    <subcellularLocation>
        <location evidence="1">Cytoplasm</location>
    </subcellularLocation>
</comment>
<dbReference type="PROSITE" id="PS51096">
    <property type="entry name" value="PTS_EIIA_TYPE_4"/>
    <property type="match status" value="1"/>
</dbReference>
<dbReference type="Proteomes" id="UP000595564">
    <property type="component" value="Chromosome"/>
</dbReference>
<dbReference type="EC" id="2.7.1.-" evidence="9"/>
<protein>
    <submittedName>
        <fullName evidence="9">PTS system, mannose-specific IIA component</fullName>
        <ecNumber evidence="9">2.7.1.-</ecNumber>
    </submittedName>
</protein>
<dbReference type="GO" id="GO:0005737">
    <property type="term" value="C:cytoplasm"/>
    <property type="evidence" value="ECO:0007669"/>
    <property type="project" value="UniProtKB-SubCell"/>
</dbReference>
<feature type="domain" description="PTS EIIA type-4" evidence="8">
    <location>
        <begin position="1"/>
        <end position="124"/>
    </location>
</feature>
<evidence type="ECO:0000256" key="4">
    <source>
        <dbReference type="ARBA" id="ARBA00022597"/>
    </source>
</evidence>
<organism evidence="9 10">
    <name type="scientific">Thermotomaculum hydrothermale</name>
    <dbReference type="NCBI Taxonomy" id="981385"/>
    <lineage>
        <taxon>Bacteria</taxon>
        <taxon>Pseudomonadati</taxon>
        <taxon>Acidobacteriota</taxon>
        <taxon>Holophagae</taxon>
        <taxon>Thermotomaculales</taxon>
        <taxon>Thermotomaculaceae</taxon>
        <taxon>Thermotomaculum</taxon>
    </lineage>
</organism>
<keyword evidence="10" id="KW-1185">Reference proteome</keyword>
<dbReference type="GO" id="GO:0009401">
    <property type="term" value="P:phosphoenolpyruvate-dependent sugar phosphotransferase system"/>
    <property type="evidence" value="ECO:0007669"/>
    <property type="project" value="UniProtKB-KW"/>
</dbReference>
<dbReference type="PANTHER" id="PTHR33799:SF1">
    <property type="entry name" value="PTS SYSTEM MANNOSE-SPECIFIC EIIAB COMPONENT-RELATED"/>
    <property type="match status" value="1"/>
</dbReference>
<keyword evidence="2" id="KW-0813">Transport</keyword>
<name>A0A7R6PZ39_9BACT</name>
<dbReference type="KEGG" id="thyd:TTHT_0739"/>
<keyword evidence="7" id="KW-0418">Kinase</keyword>
<evidence type="ECO:0000256" key="3">
    <source>
        <dbReference type="ARBA" id="ARBA00022490"/>
    </source>
</evidence>
<dbReference type="Gene3D" id="3.40.50.510">
    <property type="entry name" value="Phosphotransferase system, mannose-type IIA component"/>
    <property type="match status" value="1"/>
</dbReference>
<keyword evidence="6" id="KW-0598">Phosphotransferase system</keyword>
<dbReference type="GO" id="GO:0016301">
    <property type="term" value="F:kinase activity"/>
    <property type="evidence" value="ECO:0007669"/>
    <property type="project" value="UniProtKB-KW"/>
</dbReference>
<keyword evidence="5 9" id="KW-0808">Transferase</keyword>
<dbReference type="GO" id="GO:0016020">
    <property type="term" value="C:membrane"/>
    <property type="evidence" value="ECO:0007669"/>
    <property type="project" value="InterPro"/>
</dbReference>
<evidence type="ECO:0000256" key="6">
    <source>
        <dbReference type="ARBA" id="ARBA00022683"/>
    </source>
</evidence>
<dbReference type="AlphaFoldDB" id="A0A7R6PZ39"/>
<evidence type="ECO:0000313" key="10">
    <source>
        <dbReference type="Proteomes" id="UP000595564"/>
    </source>
</evidence>
<dbReference type="PANTHER" id="PTHR33799">
    <property type="entry name" value="PTS PERMEASE-RELATED-RELATED"/>
    <property type="match status" value="1"/>
</dbReference>